<dbReference type="STRING" id="319970.RV00_GL001485"/>
<evidence type="ECO:0000256" key="4">
    <source>
        <dbReference type="RuleBase" id="RU003690"/>
    </source>
</evidence>
<evidence type="ECO:0000256" key="3">
    <source>
        <dbReference type="ARBA" id="ARBA00023295"/>
    </source>
</evidence>
<dbReference type="PRINTS" id="PR00131">
    <property type="entry name" value="GLHYDRLASE1"/>
</dbReference>
<dbReference type="AlphaFoldDB" id="A0A1L8SMY5"/>
<dbReference type="OrthoDB" id="1637462at2"/>
<dbReference type="SUPFAM" id="SSF51445">
    <property type="entry name" value="(Trans)glycosidases"/>
    <property type="match status" value="1"/>
</dbReference>
<proteinExistence type="inferred from homology"/>
<evidence type="ECO:0000313" key="5">
    <source>
        <dbReference type="EMBL" id="OJG33371.1"/>
    </source>
</evidence>
<dbReference type="PROSITE" id="PS00653">
    <property type="entry name" value="GLYCOSYL_HYDROL_F1_2"/>
    <property type="match status" value="1"/>
</dbReference>
<evidence type="ECO:0000256" key="2">
    <source>
        <dbReference type="ARBA" id="ARBA00022801"/>
    </source>
</evidence>
<dbReference type="Proteomes" id="UP000183700">
    <property type="component" value="Unassembled WGS sequence"/>
</dbReference>
<keyword evidence="2" id="KW-0378">Hydrolase</keyword>
<evidence type="ECO:0000313" key="6">
    <source>
        <dbReference type="Proteomes" id="UP000183700"/>
    </source>
</evidence>
<comment type="similarity">
    <text evidence="1 4">Belongs to the glycosyl hydrolase 1 family.</text>
</comment>
<dbReference type="NCBIfam" id="NF007154">
    <property type="entry name" value="PRK09589.1"/>
    <property type="match status" value="1"/>
</dbReference>
<keyword evidence="6" id="KW-1185">Reference proteome</keyword>
<dbReference type="PANTHER" id="PTHR10353">
    <property type="entry name" value="GLYCOSYL HYDROLASE"/>
    <property type="match status" value="1"/>
</dbReference>
<sequence>MTFPTNFLWGGATAANQCEGAWDLDGKGASIPDHMMGGSLHKQREFTKEIDLDKYYPSHSGIDFYHHYKEDIALFAEMGFKVFRLSIAWSRIFPNGDDAEPNEAGLAFYDRVFDECAKHGIEPLVTISHFELPYHLGEKYNGFADRRTIDFYVNFAETIFNRYKNKVKYWLTFNEINFGTLPFGGRSLLGIIDGKDDEQRRYQALHNMFVASARTVKLGHQINPDFQIGCMLAYITMYPLTCAPADVLACQQMNQKLNWFCGDVHVKGEYPFYMENYFTQHGITLERSPEDLKEIKEGTVDFYTFSYYMTTCIAAEAENGDRTGGNLFGGMKNPYLATSEWGWQIDPVGLRYTLNQLYDRYQIPLMVVENGLGAVDEVEADGAIHDEYRIDYLRQHVQEMDKALEDGVDLIGYTSWGCIDLVSGGTGEMAKRYGFIYVDKDDVGAGSLKRSKKDSFDWYKQVIATNGENLASRKEVLQSVE</sequence>
<reference evidence="5 6" key="1">
    <citation type="submission" date="2014-12" db="EMBL/GenBank/DDBJ databases">
        <title>Draft genome sequences of 29 type strains of Enterococci.</title>
        <authorList>
            <person name="Zhong Z."/>
            <person name="Sun Z."/>
            <person name="Liu W."/>
            <person name="Zhang W."/>
            <person name="Zhang H."/>
        </authorList>
    </citation>
    <scope>NUCLEOTIDE SEQUENCE [LARGE SCALE GENOMIC DNA]</scope>
    <source>
        <strain evidence="5 6">DSM 22802</strain>
    </source>
</reference>
<organism evidence="5 6">
    <name type="scientific">Enterococcus devriesei</name>
    <dbReference type="NCBI Taxonomy" id="319970"/>
    <lineage>
        <taxon>Bacteria</taxon>
        <taxon>Bacillati</taxon>
        <taxon>Bacillota</taxon>
        <taxon>Bacilli</taxon>
        <taxon>Lactobacillales</taxon>
        <taxon>Enterococcaceae</taxon>
        <taxon>Enterococcus</taxon>
    </lineage>
</organism>
<dbReference type="GO" id="GO:0016052">
    <property type="term" value="P:carbohydrate catabolic process"/>
    <property type="evidence" value="ECO:0007669"/>
    <property type="project" value="TreeGrafter"/>
</dbReference>
<dbReference type="RefSeq" id="WP_071863411.1">
    <property type="nucleotide sequence ID" value="NZ_JBHLVS010000013.1"/>
</dbReference>
<name>A0A1L8SMY5_9ENTE</name>
<keyword evidence="3" id="KW-0326">Glycosidase</keyword>
<evidence type="ECO:0000256" key="1">
    <source>
        <dbReference type="ARBA" id="ARBA00010838"/>
    </source>
</evidence>
<dbReference type="InterPro" id="IPR017853">
    <property type="entry name" value="GH"/>
</dbReference>
<dbReference type="InterPro" id="IPR033132">
    <property type="entry name" value="GH_1_N_CS"/>
</dbReference>
<dbReference type="GO" id="GO:0005829">
    <property type="term" value="C:cytosol"/>
    <property type="evidence" value="ECO:0007669"/>
    <property type="project" value="TreeGrafter"/>
</dbReference>
<gene>
    <name evidence="5" type="ORF">RV00_GL001485</name>
</gene>
<dbReference type="EMBL" id="JXKM01000020">
    <property type="protein sequence ID" value="OJG33371.1"/>
    <property type="molecule type" value="Genomic_DNA"/>
</dbReference>
<dbReference type="Gene3D" id="3.20.20.80">
    <property type="entry name" value="Glycosidases"/>
    <property type="match status" value="1"/>
</dbReference>
<evidence type="ECO:0008006" key="7">
    <source>
        <dbReference type="Google" id="ProtNLM"/>
    </source>
</evidence>
<dbReference type="InterPro" id="IPR001360">
    <property type="entry name" value="Glyco_hydro_1"/>
</dbReference>
<dbReference type="FunFam" id="3.20.20.80:FF:000004">
    <property type="entry name" value="Beta-glucosidase 6-phospho-beta-glucosidase"/>
    <property type="match status" value="1"/>
</dbReference>
<dbReference type="GO" id="GO:0008422">
    <property type="term" value="F:beta-glucosidase activity"/>
    <property type="evidence" value="ECO:0007669"/>
    <property type="project" value="TreeGrafter"/>
</dbReference>
<protein>
    <recommendedName>
        <fullName evidence="7">6-phospho-beta-glucosidase</fullName>
    </recommendedName>
</protein>
<dbReference type="PANTHER" id="PTHR10353:SF122">
    <property type="entry name" value="6-PHOSPHO-BETA-GLUCOSIDASE ASCB-RELATED"/>
    <property type="match status" value="1"/>
</dbReference>
<comment type="caution">
    <text evidence="5">The sequence shown here is derived from an EMBL/GenBank/DDBJ whole genome shotgun (WGS) entry which is preliminary data.</text>
</comment>
<accession>A0A1L8SMY5</accession>
<dbReference type="Pfam" id="PF00232">
    <property type="entry name" value="Glyco_hydro_1"/>
    <property type="match status" value="1"/>
</dbReference>